<evidence type="ECO:0000313" key="2">
    <source>
        <dbReference type="EMBL" id="HFQ78737.1"/>
    </source>
</evidence>
<evidence type="ECO:0000256" key="1">
    <source>
        <dbReference type="SAM" id="Coils"/>
    </source>
</evidence>
<evidence type="ECO:0000313" key="3">
    <source>
        <dbReference type="EMBL" id="HGT98004.1"/>
    </source>
</evidence>
<dbReference type="Pfam" id="PF12644">
    <property type="entry name" value="DUF3782"/>
    <property type="match status" value="1"/>
</dbReference>
<dbReference type="Pfam" id="PF07788">
    <property type="entry name" value="PDDEXK_10"/>
    <property type="match status" value="1"/>
</dbReference>
<dbReference type="InterPro" id="IPR012431">
    <property type="entry name" value="PDDEXK_10"/>
</dbReference>
<comment type="caution">
    <text evidence="3">The sequence shown here is derived from an EMBL/GenBank/DDBJ whole genome shotgun (WGS) entry which is preliminary data.</text>
</comment>
<proteinExistence type="predicted"/>
<reference evidence="3" key="1">
    <citation type="journal article" date="2020" name="mSystems">
        <title>Genome- and Community-Level Interaction Insights into Carbon Utilization and Element Cycling Functions of Hydrothermarchaeota in Hydrothermal Sediment.</title>
        <authorList>
            <person name="Zhou Z."/>
            <person name="Liu Y."/>
            <person name="Xu W."/>
            <person name="Pan J."/>
            <person name="Luo Z.H."/>
            <person name="Li M."/>
        </authorList>
    </citation>
    <scope>NUCLEOTIDE SEQUENCE [LARGE SCALE GENOMIC DNA]</scope>
    <source>
        <strain evidence="2">SpSt-629</strain>
        <strain evidence="3">SpSt-688</strain>
    </source>
</reference>
<protein>
    <submittedName>
        <fullName evidence="3">DUF3782 domain-containing protein</fullName>
    </submittedName>
</protein>
<organism evidence="3">
    <name type="scientific">Ignisphaera aggregans</name>
    <dbReference type="NCBI Taxonomy" id="334771"/>
    <lineage>
        <taxon>Archaea</taxon>
        <taxon>Thermoproteota</taxon>
        <taxon>Thermoprotei</taxon>
        <taxon>Desulfurococcales</taxon>
        <taxon>Desulfurococcaceae</taxon>
        <taxon>Ignisphaera</taxon>
    </lineage>
</organism>
<sequence length="166" mass="19291">MEERVIKLEERFAELSERVAKLEERVLRVEEELRDFGRIMNAIAHRFGILTDEGFREAMKYVVEEALGVARVSRWIYYDDKGVVYQRPSIVEVDIVIRDKEHILLEVKSRVDKSDLLELYRIGKLYGEVHNLKPKLVIIGAFFAKGVDELAKDLGIELKPIVKAYS</sequence>
<feature type="coiled-coil region" evidence="1">
    <location>
        <begin position="5"/>
        <end position="39"/>
    </location>
</feature>
<name>A0A7J3MWT6_9CREN</name>
<keyword evidence="1" id="KW-0175">Coiled coil</keyword>
<dbReference type="PANTHER" id="PTHR34314:SF6">
    <property type="entry name" value="DUF3782 DOMAIN-CONTAINING PROTEIN"/>
    <property type="match status" value="1"/>
</dbReference>
<dbReference type="AlphaFoldDB" id="A0A7J3MWT6"/>
<gene>
    <name evidence="2" type="ORF">ENT99_03420</name>
    <name evidence="3" type="ORF">ENU64_01055</name>
</gene>
<dbReference type="EMBL" id="DTAU01000060">
    <property type="protein sequence ID" value="HFQ78737.1"/>
    <property type="molecule type" value="Genomic_DNA"/>
</dbReference>
<dbReference type="InterPro" id="IPR024271">
    <property type="entry name" value="DUF3782"/>
</dbReference>
<accession>A0A7J3MWT6</accession>
<dbReference type="PANTHER" id="PTHR34314">
    <property type="entry name" value="CRENARCHAEAL PROTEIN, PUTATIVE-RELATED"/>
    <property type="match status" value="1"/>
</dbReference>
<dbReference type="EMBL" id="DTDH01000026">
    <property type="protein sequence ID" value="HGT98004.1"/>
    <property type="molecule type" value="Genomic_DNA"/>
</dbReference>